<feature type="compositionally biased region" description="Low complexity" evidence="1">
    <location>
        <begin position="160"/>
        <end position="169"/>
    </location>
</feature>
<organism evidence="3">
    <name type="scientific">Melampsora larici-populina (strain 98AG31 / pathotype 3-4-7)</name>
    <name type="common">Poplar leaf rust fungus</name>
    <dbReference type="NCBI Taxonomy" id="747676"/>
    <lineage>
        <taxon>Eukaryota</taxon>
        <taxon>Fungi</taxon>
        <taxon>Dikarya</taxon>
        <taxon>Basidiomycota</taxon>
        <taxon>Pucciniomycotina</taxon>
        <taxon>Pucciniomycetes</taxon>
        <taxon>Pucciniales</taxon>
        <taxon>Melampsoraceae</taxon>
        <taxon>Melampsora</taxon>
    </lineage>
</organism>
<protein>
    <submittedName>
        <fullName evidence="2">Uncharacterized protein</fullName>
    </submittedName>
</protein>
<dbReference type="Proteomes" id="UP000001072">
    <property type="component" value="Unassembled WGS sequence"/>
</dbReference>
<reference evidence="3" key="1">
    <citation type="journal article" date="2011" name="Proc. Natl. Acad. Sci. U.S.A.">
        <title>Obligate biotrophy features unraveled by the genomic analysis of rust fungi.</title>
        <authorList>
            <person name="Duplessis S."/>
            <person name="Cuomo C.A."/>
            <person name="Lin Y.-C."/>
            <person name="Aerts A."/>
            <person name="Tisserant E."/>
            <person name="Veneault-Fourrey C."/>
            <person name="Joly D.L."/>
            <person name="Hacquard S."/>
            <person name="Amselem J."/>
            <person name="Cantarel B.L."/>
            <person name="Chiu R."/>
            <person name="Coutinho P.M."/>
            <person name="Feau N."/>
            <person name="Field M."/>
            <person name="Frey P."/>
            <person name="Gelhaye E."/>
            <person name="Goldberg J."/>
            <person name="Grabherr M.G."/>
            <person name="Kodira C.D."/>
            <person name="Kohler A."/>
            <person name="Kuees U."/>
            <person name="Lindquist E.A."/>
            <person name="Lucas S.M."/>
            <person name="Mago R."/>
            <person name="Mauceli E."/>
            <person name="Morin E."/>
            <person name="Murat C."/>
            <person name="Pangilinan J.L."/>
            <person name="Park R."/>
            <person name="Pearson M."/>
            <person name="Quesneville H."/>
            <person name="Rouhier N."/>
            <person name="Sakthikumar S."/>
            <person name="Salamov A.A."/>
            <person name="Schmutz J."/>
            <person name="Selles B."/>
            <person name="Shapiro H."/>
            <person name="Tanguay P."/>
            <person name="Tuskan G.A."/>
            <person name="Henrissat B."/>
            <person name="Van de Peer Y."/>
            <person name="Rouze P."/>
            <person name="Ellis J.G."/>
            <person name="Dodds P.N."/>
            <person name="Schein J.E."/>
            <person name="Zhong S."/>
            <person name="Hamelin R.C."/>
            <person name="Grigoriev I.V."/>
            <person name="Szabo L.J."/>
            <person name="Martin F."/>
        </authorList>
    </citation>
    <scope>NUCLEOTIDE SEQUENCE [LARGE SCALE GENOMIC DNA]</scope>
    <source>
        <strain evidence="3">98AG31 / pathotype 3-4-7</strain>
    </source>
</reference>
<evidence type="ECO:0000313" key="3">
    <source>
        <dbReference type="Proteomes" id="UP000001072"/>
    </source>
</evidence>
<sequence>MSGDASSSSASYDAAARVIARLVEIEKSYKEAGGSSTISMEEIRAQFVEVIPFHSKNWYRHWSNFAIKLVKHDKDAGHPVFKNHLPMPTTTPRSNNDRVYIFNPSDNPEYPPDLSRPMSPSGEVPTGISTSTNNNQVEPTVLTDKEKIARLSRQNYETQSRLNSLLSLHESNEKGKRKKHHKKDDTSDSSSDSSTKSEKNAKKYAFISKKKVTDKPTAHFTPGALLFAADVKGYDTSIVQAVKYFNNSAKPPDFPEVLTKELLLGKFIDIRRIKGELLNPKKGDTTYTASGREKGLEVLKNLTQEISELAEWLYYFGILKRAIKAAFPDCETYISKYGKYIKSQFWLAGIMANWKNIAGYDAAFRAQVANRKYISFADWDHKDCEVLKTQFFGSAYYQQSFGSSVPFSHVASITKGNDQTLVPVTQHKHRNRLIQINIILGLSTVGNFQLRTLLLPLKHMNNSVLVGIRKVFVQWVLRVNGFTFVTSGDVIRNILDVITPEEYALEQYLRGYQWDSTSPKGYSAAIESSLTADPFPDPPSLEIDEDTAFILKQYDIYSKSKLLIMEGFWPTSSLPTSEISDIPNHKSCLEHQAWLEDQCEGEIIKGRYSEEFTTLLPGMNVIPLLMVSKKNSKKMRVCTNMSFGNPSPNDLVDKNKIRVSYDSLKSFAPYFMEEKRKHGKVTVFKSDVEGAFRTLPAHPQYQIRQVLRIRQGGKCRCDHNLTFGHSDSPHICMMDDVWGVADAKDWITFKDHKIPGPQAKLLTVFDILGVPWVWKKQLHAGSRWR</sequence>
<accession>F4SEI2</accession>
<evidence type="ECO:0000256" key="1">
    <source>
        <dbReference type="SAM" id="MobiDB-lite"/>
    </source>
</evidence>
<dbReference type="GeneID" id="18935884"/>
<name>F4SEI2_MELLP</name>
<dbReference type="RefSeq" id="XP_007419786.1">
    <property type="nucleotide sequence ID" value="XM_007419724.1"/>
</dbReference>
<dbReference type="AlphaFoldDB" id="F4SEI2"/>
<proteinExistence type="predicted"/>
<dbReference type="EMBL" id="GL883467">
    <property type="protein sequence ID" value="EGF96944.1"/>
    <property type="molecule type" value="Genomic_DNA"/>
</dbReference>
<dbReference type="STRING" id="747676.F4SEI2"/>
<feature type="compositionally biased region" description="Polar residues" evidence="1">
    <location>
        <begin position="127"/>
        <end position="138"/>
    </location>
</feature>
<gene>
    <name evidence="2" type="ORF">MELLADRAFT_91363</name>
</gene>
<keyword evidence="3" id="KW-1185">Reference proteome</keyword>
<dbReference type="eggNOG" id="ENOG502S0CW">
    <property type="taxonomic scope" value="Eukaryota"/>
</dbReference>
<dbReference type="KEGG" id="mlr:MELLADRAFT_91363"/>
<dbReference type="VEuPathDB" id="FungiDB:MELLADRAFT_91363"/>
<dbReference type="HOGENOM" id="CLU_357178_0_0_1"/>
<dbReference type="OrthoDB" id="3064818at2759"/>
<dbReference type="InParanoid" id="F4SEI2"/>
<evidence type="ECO:0000313" key="2">
    <source>
        <dbReference type="EMBL" id="EGF96944.1"/>
    </source>
</evidence>
<feature type="region of interest" description="Disordered" evidence="1">
    <location>
        <begin position="81"/>
        <end position="200"/>
    </location>
</feature>